<dbReference type="EMBL" id="FNMZ01000008">
    <property type="protein sequence ID" value="SDX69010.1"/>
    <property type="molecule type" value="Genomic_DNA"/>
</dbReference>
<accession>A0A1H3DRQ4</accession>
<dbReference type="Proteomes" id="UP000199118">
    <property type="component" value="Unassembled WGS sequence"/>
</dbReference>
<dbReference type="GO" id="GO:0047869">
    <property type="term" value="F:dimethylpropiothetin dethiomethylase activity"/>
    <property type="evidence" value="ECO:0007669"/>
    <property type="project" value="InterPro"/>
</dbReference>
<dbReference type="InterPro" id="IPR011051">
    <property type="entry name" value="RmlC_Cupin_sf"/>
</dbReference>
<dbReference type="STRING" id="356660.SAMN05444336_108116"/>
<name>A0A1H3DRQ4_9RHOB</name>
<keyword evidence="3" id="KW-1185">Reference proteome</keyword>
<feature type="region of interest" description="Disordered" evidence="1">
    <location>
        <begin position="1"/>
        <end position="21"/>
    </location>
</feature>
<feature type="compositionally biased region" description="Low complexity" evidence="1">
    <location>
        <begin position="1"/>
        <end position="13"/>
    </location>
</feature>
<evidence type="ECO:0000313" key="2">
    <source>
        <dbReference type="EMBL" id="SDX69010.1"/>
    </source>
</evidence>
<dbReference type="InterPro" id="IPR031723">
    <property type="entry name" value="DMSP_lyase"/>
</dbReference>
<sequence length="244" mass="25721">MDSPTSPDAAASAVGRSWTPDPAPAWRRVVARLGERIAQGGSHVGAGGSGNVREHQARVAAVARDLAEGVLSLRAPTPARRPAAAGRLDQALARGRRGPEAPAIRAIEPLARALVWREGYMRPPAGLHGRFAQCEVAAPGGPVHCRDMRLGLILFAPGCVYPAHAHPGIEESYVCLAGAVSQNEAGRLTPGALILNRPDRVHRLRAETGGPSLLAYAWLGPAPRLARAATRFVRATPCRRRDGA</sequence>
<protein>
    <submittedName>
        <fullName evidence="2">Dimethylsulfoniopropionate lyase DddL</fullName>
    </submittedName>
</protein>
<dbReference type="SUPFAM" id="SSF51182">
    <property type="entry name" value="RmlC-like cupins"/>
    <property type="match status" value="1"/>
</dbReference>
<keyword evidence="2" id="KW-0456">Lyase</keyword>
<evidence type="ECO:0000313" key="3">
    <source>
        <dbReference type="Proteomes" id="UP000199118"/>
    </source>
</evidence>
<gene>
    <name evidence="2" type="ORF">SAMN05444336_108116</name>
</gene>
<proteinExistence type="predicted"/>
<dbReference type="OrthoDB" id="9083851at2"/>
<dbReference type="InterPro" id="IPR014710">
    <property type="entry name" value="RmlC-like_jellyroll"/>
</dbReference>
<reference evidence="2 3" key="1">
    <citation type="submission" date="2016-10" db="EMBL/GenBank/DDBJ databases">
        <authorList>
            <person name="de Groot N.N."/>
        </authorList>
    </citation>
    <scope>NUCLEOTIDE SEQUENCE [LARGE SCALE GENOMIC DNA]</scope>
    <source>
        <strain evidence="2 3">DSM 17890</strain>
    </source>
</reference>
<dbReference type="RefSeq" id="WP_092684238.1">
    <property type="nucleotide sequence ID" value="NZ_FNMZ01000008.1"/>
</dbReference>
<organism evidence="2 3">
    <name type="scientific">Albimonas donghaensis</name>
    <dbReference type="NCBI Taxonomy" id="356660"/>
    <lineage>
        <taxon>Bacteria</taxon>
        <taxon>Pseudomonadati</taxon>
        <taxon>Pseudomonadota</taxon>
        <taxon>Alphaproteobacteria</taxon>
        <taxon>Rhodobacterales</taxon>
        <taxon>Paracoccaceae</taxon>
        <taxon>Albimonas</taxon>
    </lineage>
</organism>
<dbReference type="AlphaFoldDB" id="A0A1H3DRQ4"/>
<dbReference type="Gene3D" id="2.60.120.10">
    <property type="entry name" value="Jelly Rolls"/>
    <property type="match status" value="1"/>
</dbReference>
<evidence type="ECO:0000256" key="1">
    <source>
        <dbReference type="SAM" id="MobiDB-lite"/>
    </source>
</evidence>
<dbReference type="Pfam" id="PF16867">
    <property type="entry name" value="DMSP_lyase"/>
    <property type="match status" value="1"/>
</dbReference>